<dbReference type="InterPro" id="IPR013155">
    <property type="entry name" value="M/V/L/I-tRNA-synth_anticd-bd"/>
</dbReference>
<evidence type="ECO:0000256" key="9">
    <source>
        <dbReference type="ARBA" id="ARBA00023146"/>
    </source>
</evidence>
<keyword evidence="7 11" id="KW-0648">Protein biosynthesis</keyword>
<evidence type="ECO:0000256" key="8">
    <source>
        <dbReference type="ARBA" id="ARBA00023054"/>
    </source>
</evidence>
<dbReference type="FunFam" id="3.40.50.620:FF:000032">
    <property type="entry name" value="Valine--tRNA ligase"/>
    <property type="match status" value="1"/>
</dbReference>
<name>A0A345Z3H6_9MOLU</name>
<feature type="short sequence motif" description="'KMSKS' region" evidence="11">
    <location>
        <begin position="522"/>
        <end position="526"/>
    </location>
</feature>
<dbReference type="Proteomes" id="UP000254792">
    <property type="component" value="Chromosome"/>
</dbReference>
<dbReference type="NCBIfam" id="NF004349">
    <property type="entry name" value="PRK05729.1"/>
    <property type="match status" value="1"/>
</dbReference>
<dbReference type="InterPro" id="IPR033705">
    <property type="entry name" value="Anticodon_Ia_Val"/>
</dbReference>
<dbReference type="InterPro" id="IPR009080">
    <property type="entry name" value="tRNAsynth_Ia_anticodon-bd"/>
</dbReference>
<dbReference type="PANTHER" id="PTHR11946:SF93">
    <property type="entry name" value="VALINE--TRNA LIGASE, CHLOROPLASTIC_MITOCHONDRIAL 2"/>
    <property type="match status" value="1"/>
</dbReference>
<comment type="domain">
    <text evidence="11">The C-terminal coiled-coil domain is crucial for aminoacylation activity.</text>
</comment>
<dbReference type="InterPro" id="IPR014729">
    <property type="entry name" value="Rossmann-like_a/b/a_fold"/>
</dbReference>
<comment type="similarity">
    <text evidence="11">Belongs to the class-I aminoacyl-tRNA synthetase family. ValS type 1 subfamily.</text>
</comment>
<dbReference type="InterPro" id="IPR009008">
    <property type="entry name" value="Val/Leu/Ile-tRNA-synth_edit"/>
</dbReference>
<keyword evidence="4 11" id="KW-0436">Ligase</keyword>
<comment type="subunit">
    <text evidence="2 11">Monomer.</text>
</comment>
<feature type="domain" description="Aminoacyl-tRNA synthetase class Ia" evidence="12">
    <location>
        <begin position="19"/>
        <end position="428"/>
    </location>
</feature>
<sequence length="878" mass="102794">MKKLNDKYDFKLVEKDKNKFWIENKYFEANLDSGKKTFSIVMPPPNVTGKLHLGHAWDGSIQDFLIRYKKLHGFNTLWVPGMDHAGIATQAKVEARLQEQGVSRYDLGREKFIKQVWDWKEEYASLIREQWGKMGLGLAYDSEKFTYSPELNKIVNLAFVKMYEEKLIYRGKRIINWDPKLKTALSNIEVIYKETLGAMYHFKYQLEGANNFLEVATTRPETMFADQAVVVNPADKRYKKFVGKNVINPANNQLIPVIADDYVELDFGTGVMKCTPAHDLNDFEIGVRHNLKMPLCMNEDGTMNEMALEFSGLDRFAVRKKLVDKLKKTNQLIKIMEINHQVGYSERSEVVVEPFLSNQWFVNMKPLAQSVLELQNGPEAINFFPNRFEKTLNTWMTDTLDWTISRQIWWGHQIPAWYHNQTKEIYVGMEPPKDLENWVQEEDVLDTWFSSALWPFAAMDWTEKNPSKLFQNFFPIQTLVTGYDIIFFWVARMIFQTKNIVKKKPFNDVLIHGLIRDENGKKMSKSLGNGIDPMNVIEEFGADSLRFFLLTNSSPGADLRFSTEKIKSSWNFINKLWNASRFVELSKSKFSKISLSIDDVEKNNDFENNLNKWILAELIKVESEVEKHVSNYDFNLAGREIYDFVWNTYCSWFIELSKANLENEKVSELSVVTLIFVLKKILIMLHPFIPFVTEEIYQSLDLKKSILEEEWIQVKTKYSDIYLSYVIEIISSIREFRLKNNLKKSIPLKLSLTKFKDKKVEKDLINNNSEINSILNKMINSQIELVKNNQANKTVIPQSEFVIEIENENVFDVETLKKDLKNNLDRISREIQRSKQILNNESFLSKASPDKIKIEKEKYENYLKQFENIKSEIDNYKK</sequence>
<dbReference type="GO" id="GO:0004832">
    <property type="term" value="F:valine-tRNA ligase activity"/>
    <property type="evidence" value="ECO:0007669"/>
    <property type="project" value="UniProtKB-UniRule"/>
</dbReference>
<dbReference type="HAMAP" id="MF_02004">
    <property type="entry name" value="Val_tRNA_synth_type1"/>
    <property type="match status" value="1"/>
</dbReference>
<evidence type="ECO:0000256" key="3">
    <source>
        <dbReference type="ARBA" id="ARBA00022490"/>
    </source>
</evidence>
<keyword evidence="9 11" id="KW-0030">Aminoacyl-tRNA synthetase</keyword>
<accession>A0A345Z3H6</accession>
<dbReference type="InterPro" id="IPR001412">
    <property type="entry name" value="aa-tRNA-synth_I_CS"/>
</dbReference>
<dbReference type="PANTHER" id="PTHR11946">
    <property type="entry name" value="VALYL-TRNA SYNTHETASES"/>
    <property type="match status" value="1"/>
</dbReference>
<dbReference type="EC" id="6.1.1.9" evidence="11"/>
<evidence type="ECO:0000256" key="1">
    <source>
        <dbReference type="ARBA" id="ARBA00004496"/>
    </source>
</evidence>
<proteinExistence type="inferred from homology"/>
<evidence type="ECO:0000259" key="13">
    <source>
        <dbReference type="Pfam" id="PF08264"/>
    </source>
</evidence>
<comment type="subcellular location">
    <subcellularLocation>
        <location evidence="1 11">Cytoplasm</location>
    </subcellularLocation>
</comment>
<dbReference type="PROSITE" id="PS00178">
    <property type="entry name" value="AA_TRNA_LIGASE_I"/>
    <property type="match status" value="1"/>
</dbReference>
<feature type="coiled-coil region" evidence="11">
    <location>
        <begin position="810"/>
        <end position="872"/>
    </location>
</feature>
<evidence type="ECO:0000259" key="14">
    <source>
        <dbReference type="Pfam" id="PF10458"/>
    </source>
</evidence>
<dbReference type="InterPro" id="IPR002303">
    <property type="entry name" value="Valyl-tRNA_ligase"/>
</dbReference>
<dbReference type="GO" id="GO:0006438">
    <property type="term" value="P:valyl-tRNA aminoacylation"/>
    <property type="evidence" value="ECO:0007669"/>
    <property type="project" value="UniProtKB-UniRule"/>
</dbReference>
<keyword evidence="3 11" id="KW-0963">Cytoplasm</keyword>
<evidence type="ECO:0000256" key="10">
    <source>
        <dbReference type="ARBA" id="ARBA00047552"/>
    </source>
</evidence>
<evidence type="ECO:0000256" key="7">
    <source>
        <dbReference type="ARBA" id="ARBA00022917"/>
    </source>
</evidence>
<dbReference type="SUPFAM" id="SSF46589">
    <property type="entry name" value="tRNA-binding arm"/>
    <property type="match status" value="1"/>
</dbReference>
<dbReference type="GO" id="GO:0005524">
    <property type="term" value="F:ATP binding"/>
    <property type="evidence" value="ECO:0007669"/>
    <property type="project" value="UniProtKB-UniRule"/>
</dbReference>
<dbReference type="InterPro" id="IPR019499">
    <property type="entry name" value="Val-tRNA_synth_tRNA-bd"/>
</dbReference>
<dbReference type="NCBIfam" id="TIGR00422">
    <property type="entry name" value="valS"/>
    <property type="match status" value="1"/>
</dbReference>
<evidence type="ECO:0000313" key="16">
    <source>
        <dbReference type="Proteomes" id="UP000254792"/>
    </source>
</evidence>
<dbReference type="SUPFAM" id="SSF47323">
    <property type="entry name" value="Anticodon-binding domain of a subclass of class I aminoacyl-tRNA synthetases"/>
    <property type="match status" value="1"/>
</dbReference>
<dbReference type="CDD" id="cd07962">
    <property type="entry name" value="Anticodon_Ia_Val"/>
    <property type="match status" value="1"/>
</dbReference>
<comment type="catalytic activity">
    <reaction evidence="10 11">
        <text>tRNA(Val) + L-valine + ATP = L-valyl-tRNA(Val) + AMP + diphosphate</text>
        <dbReference type="Rhea" id="RHEA:10704"/>
        <dbReference type="Rhea" id="RHEA-COMP:9672"/>
        <dbReference type="Rhea" id="RHEA-COMP:9708"/>
        <dbReference type="ChEBI" id="CHEBI:30616"/>
        <dbReference type="ChEBI" id="CHEBI:33019"/>
        <dbReference type="ChEBI" id="CHEBI:57762"/>
        <dbReference type="ChEBI" id="CHEBI:78442"/>
        <dbReference type="ChEBI" id="CHEBI:78537"/>
        <dbReference type="ChEBI" id="CHEBI:456215"/>
        <dbReference type="EC" id="6.1.1.9"/>
    </reaction>
</comment>
<dbReference type="InterPro" id="IPR002300">
    <property type="entry name" value="aa-tRNA-synth_Ia"/>
</dbReference>
<evidence type="ECO:0000256" key="11">
    <source>
        <dbReference type="HAMAP-Rule" id="MF_02004"/>
    </source>
</evidence>
<dbReference type="InterPro" id="IPR010978">
    <property type="entry name" value="tRNA-bd_arm"/>
</dbReference>
<evidence type="ECO:0000256" key="4">
    <source>
        <dbReference type="ARBA" id="ARBA00022598"/>
    </source>
</evidence>
<dbReference type="Pfam" id="PF10458">
    <property type="entry name" value="Val_tRNA-synt_C"/>
    <property type="match status" value="1"/>
</dbReference>
<evidence type="ECO:0000256" key="6">
    <source>
        <dbReference type="ARBA" id="ARBA00022840"/>
    </source>
</evidence>
<keyword evidence="8 11" id="KW-0175">Coiled coil</keyword>
<dbReference type="GO" id="GO:0005829">
    <property type="term" value="C:cytosol"/>
    <property type="evidence" value="ECO:0007669"/>
    <property type="project" value="TreeGrafter"/>
</dbReference>
<evidence type="ECO:0000256" key="2">
    <source>
        <dbReference type="ARBA" id="ARBA00011245"/>
    </source>
</evidence>
<dbReference type="InterPro" id="IPR037118">
    <property type="entry name" value="Val-tRNA_synth_C_sf"/>
</dbReference>
<organism evidence="15 16">
    <name type="scientific">Spiroplasma alleghenense</name>
    <dbReference type="NCBI Taxonomy" id="216931"/>
    <lineage>
        <taxon>Bacteria</taxon>
        <taxon>Bacillati</taxon>
        <taxon>Mycoplasmatota</taxon>
        <taxon>Mollicutes</taxon>
        <taxon>Entomoplasmatales</taxon>
        <taxon>Spiroplasmataceae</taxon>
        <taxon>Spiroplasma</taxon>
    </lineage>
</organism>
<feature type="binding site" evidence="11">
    <location>
        <position position="525"/>
    </location>
    <ligand>
        <name>ATP</name>
        <dbReference type="ChEBI" id="CHEBI:30616"/>
    </ligand>
</feature>
<dbReference type="EMBL" id="CP031376">
    <property type="protein sequence ID" value="AXK51155.1"/>
    <property type="molecule type" value="Genomic_DNA"/>
</dbReference>
<feature type="domain" description="Methionyl/Valyl/Leucyl/Isoleucyl-tRNA synthetase anticodon-binding" evidence="13">
    <location>
        <begin position="611"/>
        <end position="750"/>
    </location>
</feature>
<keyword evidence="16" id="KW-1185">Reference proteome</keyword>
<evidence type="ECO:0000259" key="12">
    <source>
        <dbReference type="Pfam" id="PF00133"/>
    </source>
</evidence>
<dbReference type="KEGG" id="salx:SALLE_v1c04810"/>
<dbReference type="FunFam" id="3.40.50.620:FF:000098">
    <property type="entry name" value="Valine--tRNA ligase"/>
    <property type="match status" value="1"/>
</dbReference>
<feature type="short sequence motif" description="'HIGH' region" evidence="11">
    <location>
        <begin position="45"/>
        <end position="55"/>
    </location>
</feature>
<dbReference type="PRINTS" id="PR00986">
    <property type="entry name" value="TRNASYNTHVAL"/>
</dbReference>
<dbReference type="Pfam" id="PF08264">
    <property type="entry name" value="Anticodon_1"/>
    <property type="match status" value="1"/>
</dbReference>
<dbReference type="GO" id="GO:0002161">
    <property type="term" value="F:aminoacyl-tRNA deacylase activity"/>
    <property type="evidence" value="ECO:0007669"/>
    <property type="project" value="InterPro"/>
</dbReference>
<dbReference type="OrthoDB" id="9810365at2"/>
<keyword evidence="6 11" id="KW-0067">ATP-binding</keyword>
<evidence type="ECO:0000313" key="15">
    <source>
        <dbReference type="EMBL" id="AXK51155.1"/>
    </source>
</evidence>
<dbReference type="Gene3D" id="3.40.50.620">
    <property type="entry name" value="HUPs"/>
    <property type="match status" value="2"/>
</dbReference>
<dbReference type="Gene3D" id="1.10.730.10">
    <property type="entry name" value="Isoleucyl-tRNA Synthetase, Domain 1"/>
    <property type="match status" value="1"/>
</dbReference>
<dbReference type="Gene3D" id="1.10.287.380">
    <property type="entry name" value="Valyl-tRNA synthetase, C-terminal domain"/>
    <property type="match status" value="1"/>
</dbReference>
<dbReference type="AlphaFoldDB" id="A0A345Z3H6"/>
<dbReference type="Pfam" id="PF00133">
    <property type="entry name" value="tRNA-synt_1"/>
    <property type="match status" value="2"/>
</dbReference>
<reference evidence="15 16" key="1">
    <citation type="submission" date="2018-07" db="EMBL/GenBank/DDBJ databases">
        <title>Complete genome sequence of Spiroplasma alleghenense PLHS-1 (ATCC 51752).</title>
        <authorList>
            <person name="Chou L."/>
            <person name="Lee T.-Y."/>
            <person name="Tsai Y.-M."/>
            <person name="Kuo C.-H."/>
        </authorList>
    </citation>
    <scope>NUCLEOTIDE SEQUENCE [LARGE SCALE GENOMIC DNA]</scope>
    <source>
        <strain evidence="15 16">PLHS-1</strain>
    </source>
</reference>
<feature type="domain" description="Aminoacyl-tRNA synthetase class Ia" evidence="12">
    <location>
        <begin position="436"/>
        <end position="562"/>
    </location>
</feature>
<comment type="function">
    <text evidence="11">Catalyzes the attachment of valine to tRNA(Val). As ValRS can inadvertently accommodate and process structurally similar amino acids such as threonine, to avoid such errors, it has a 'posttransfer' editing activity that hydrolyzes mischarged Thr-tRNA(Val) in a tRNA-dependent manner.</text>
</comment>
<evidence type="ECO:0000256" key="5">
    <source>
        <dbReference type="ARBA" id="ARBA00022741"/>
    </source>
</evidence>
<dbReference type="SUPFAM" id="SSF52374">
    <property type="entry name" value="Nucleotidylyl transferase"/>
    <property type="match status" value="1"/>
</dbReference>
<comment type="domain">
    <text evidence="11">ValRS has two distinct active sites: one for aminoacylation and one for editing. The misactivated threonine is translocated from the active site to the editing site.</text>
</comment>
<protein>
    <recommendedName>
        <fullName evidence="11">Valine--tRNA ligase</fullName>
        <ecNumber evidence="11">6.1.1.9</ecNumber>
    </recommendedName>
    <alternativeName>
        <fullName evidence="11">Valyl-tRNA synthetase</fullName>
        <shortName evidence="11">ValRS</shortName>
    </alternativeName>
</protein>
<dbReference type="RefSeq" id="WP_115558065.1">
    <property type="nucleotide sequence ID" value="NZ_CP031376.1"/>
</dbReference>
<feature type="domain" description="Valyl-tRNA synthetase tRNA-binding arm" evidence="14">
    <location>
        <begin position="812"/>
        <end position="874"/>
    </location>
</feature>
<keyword evidence="5 11" id="KW-0547">Nucleotide-binding</keyword>
<dbReference type="CDD" id="cd00817">
    <property type="entry name" value="ValRS_core"/>
    <property type="match status" value="1"/>
</dbReference>
<gene>
    <name evidence="11 15" type="primary">valS</name>
    <name evidence="15" type="ORF">SALLE_v1c04810</name>
</gene>
<dbReference type="SUPFAM" id="SSF50677">
    <property type="entry name" value="ValRS/IleRS/LeuRS editing domain"/>
    <property type="match status" value="1"/>
</dbReference>